<organism evidence="1 2">
    <name type="scientific">Quillaja saponaria</name>
    <name type="common">Soap bark tree</name>
    <dbReference type="NCBI Taxonomy" id="32244"/>
    <lineage>
        <taxon>Eukaryota</taxon>
        <taxon>Viridiplantae</taxon>
        <taxon>Streptophyta</taxon>
        <taxon>Embryophyta</taxon>
        <taxon>Tracheophyta</taxon>
        <taxon>Spermatophyta</taxon>
        <taxon>Magnoliopsida</taxon>
        <taxon>eudicotyledons</taxon>
        <taxon>Gunneridae</taxon>
        <taxon>Pentapetalae</taxon>
        <taxon>rosids</taxon>
        <taxon>fabids</taxon>
        <taxon>Fabales</taxon>
        <taxon>Quillajaceae</taxon>
        <taxon>Quillaja</taxon>
    </lineage>
</organism>
<accession>A0AAD7KU87</accession>
<dbReference type="EMBL" id="JARAOO010000013">
    <property type="protein sequence ID" value="KAJ7946164.1"/>
    <property type="molecule type" value="Genomic_DNA"/>
</dbReference>
<keyword evidence="2" id="KW-1185">Reference proteome</keyword>
<comment type="caution">
    <text evidence="1">The sequence shown here is derived from an EMBL/GenBank/DDBJ whole genome shotgun (WGS) entry which is preliminary data.</text>
</comment>
<sequence length="246" mass="27863">MMGVVVVGKLIEALVAEKPVTVDGGKTQPSGIVRRQRQQFMIESNEMRDHILRPAFWEKKCPVDPQVVASDATKPSQLDRIGEKSDRREERVQTVIIWTDQINNLEETEQLNRGEAWRDGFSSRGGYSGGNDNGNGYRPGGFRPEKWKHELYQEVNRDPTPSNEDDIMVVMTMAMDISKSCIKAWKHSCLVGKLSNLHGLSCFWCYQCFHKLFPSINGLCLFGTNSSADCKFYISSSIKLPDNQRV</sequence>
<gene>
    <name evidence="1" type="ORF">O6P43_031131</name>
</gene>
<evidence type="ECO:0000313" key="2">
    <source>
        <dbReference type="Proteomes" id="UP001163823"/>
    </source>
</evidence>
<dbReference type="PANTHER" id="PTHR36364">
    <property type="entry name" value="OS03G0203000 PROTEIN"/>
    <property type="match status" value="1"/>
</dbReference>
<dbReference type="PANTHER" id="PTHR36364:SF1">
    <property type="entry name" value="OS03G0203000 PROTEIN"/>
    <property type="match status" value="1"/>
</dbReference>
<proteinExistence type="predicted"/>
<dbReference type="KEGG" id="qsa:O6P43_031131"/>
<reference evidence="1" key="1">
    <citation type="journal article" date="2023" name="Science">
        <title>Elucidation of the pathway for biosynthesis of saponin adjuvants from the soapbark tree.</title>
        <authorList>
            <person name="Reed J."/>
            <person name="Orme A."/>
            <person name="El-Demerdash A."/>
            <person name="Owen C."/>
            <person name="Martin L.B.B."/>
            <person name="Misra R.C."/>
            <person name="Kikuchi S."/>
            <person name="Rejzek M."/>
            <person name="Martin A.C."/>
            <person name="Harkess A."/>
            <person name="Leebens-Mack J."/>
            <person name="Louveau T."/>
            <person name="Stephenson M.J."/>
            <person name="Osbourn A."/>
        </authorList>
    </citation>
    <scope>NUCLEOTIDE SEQUENCE</scope>
    <source>
        <strain evidence="1">S10</strain>
    </source>
</reference>
<name>A0AAD7KU87_QUISA</name>
<dbReference type="Proteomes" id="UP001163823">
    <property type="component" value="Chromosome 13"/>
</dbReference>
<evidence type="ECO:0000313" key="1">
    <source>
        <dbReference type="EMBL" id="KAJ7946164.1"/>
    </source>
</evidence>
<protein>
    <submittedName>
        <fullName evidence="1">Zinc finger CCCH domain-containing protein 13-like</fullName>
    </submittedName>
</protein>
<dbReference type="AlphaFoldDB" id="A0AAD7KU87"/>